<dbReference type="Gene3D" id="1.20.58.320">
    <property type="entry name" value="TPR-like"/>
    <property type="match status" value="1"/>
</dbReference>
<dbReference type="Gene3D" id="1.25.40.10">
    <property type="entry name" value="Tetratricopeptide repeat domain"/>
    <property type="match status" value="1"/>
</dbReference>
<comment type="caution">
    <text evidence="1">The sequence shown here is derived from an EMBL/GenBank/DDBJ whole genome shotgun (WGS) entry which is preliminary data.</text>
</comment>
<keyword evidence="2" id="KW-1185">Reference proteome</keyword>
<reference evidence="1" key="1">
    <citation type="journal article" date="2020" name="Stud. Mycol.">
        <title>101 Dothideomycetes genomes: a test case for predicting lifestyles and emergence of pathogens.</title>
        <authorList>
            <person name="Haridas S."/>
            <person name="Albert R."/>
            <person name="Binder M."/>
            <person name="Bloem J."/>
            <person name="Labutti K."/>
            <person name="Salamov A."/>
            <person name="Andreopoulos B."/>
            <person name="Baker S."/>
            <person name="Barry K."/>
            <person name="Bills G."/>
            <person name="Bluhm B."/>
            <person name="Cannon C."/>
            <person name="Castanera R."/>
            <person name="Culley D."/>
            <person name="Daum C."/>
            <person name="Ezra D."/>
            <person name="Gonzalez J."/>
            <person name="Henrissat B."/>
            <person name="Kuo A."/>
            <person name="Liang C."/>
            <person name="Lipzen A."/>
            <person name="Lutzoni F."/>
            <person name="Magnuson J."/>
            <person name="Mondo S."/>
            <person name="Nolan M."/>
            <person name="Ohm R."/>
            <person name="Pangilinan J."/>
            <person name="Park H.-J."/>
            <person name="Ramirez L."/>
            <person name="Alfaro M."/>
            <person name="Sun H."/>
            <person name="Tritt A."/>
            <person name="Yoshinaga Y."/>
            <person name="Zwiers L.-H."/>
            <person name="Turgeon B."/>
            <person name="Goodwin S."/>
            <person name="Spatafora J."/>
            <person name="Crous P."/>
            <person name="Grigoriev I."/>
        </authorList>
    </citation>
    <scope>NUCLEOTIDE SEQUENCE</scope>
    <source>
        <strain evidence="1">CBS 260.36</strain>
    </source>
</reference>
<dbReference type="Proteomes" id="UP000799439">
    <property type="component" value="Unassembled WGS sequence"/>
</dbReference>
<sequence>MSTPTAFTLSRTLFNPDLYHRVQSLWFATQPASNPAPTDASVKKWFFDPDRAAAASFDAQLRAEFLPALQALFPDRITLPPAARSWADEHAQAAHLAAPFLPSLGEGGKGALGLVLLLDQVARNTLRGEQQGIVYGHIDRLSRAVARTVLAEPLKADRQIGSYARRQWFYMPFMHSEWMEDHEVFNRSMEEMRADSQINVNEDVAKALDNQEKFEDMHVKIIRQFGRYPHRNKFLGRQTTAEEKAWLEGGGDTFGA</sequence>
<evidence type="ECO:0000313" key="2">
    <source>
        <dbReference type="Proteomes" id="UP000799439"/>
    </source>
</evidence>
<dbReference type="InterPro" id="IPR010323">
    <property type="entry name" value="DUF924"/>
</dbReference>
<name>A0A9P4MLK8_9PEZI</name>
<dbReference type="InterPro" id="IPR011990">
    <property type="entry name" value="TPR-like_helical_dom_sf"/>
</dbReference>
<dbReference type="EMBL" id="ML996081">
    <property type="protein sequence ID" value="KAF2157467.1"/>
    <property type="molecule type" value="Genomic_DNA"/>
</dbReference>
<dbReference type="Pfam" id="PF06041">
    <property type="entry name" value="DUF924"/>
    <property type="match status" value="1"/>
</dbReference>
<accession>A0A9P4MLK8</accession>
<protein>
    <recommendedName>
        <fullName evidence="3">DUF924-domain-containing protein</fullName>
    </recommendedName>
</protein>
<dbReference type="OrthoDB" id="414698at2759"/>
<dbReference type="SUPFAM" id="SSF48452">
    <property type="entry name" value="TPR-like"/>
    <property type="match status" value="1"/>
</dbReference>
<evidence type="ECO:0008006" key="3">
    <source>
        <dbReference type="Google" id="ProtNLM"/>
    </source>
</evidence>
<gene>
    <name evidence="1" type="ORF">K461DRAFT_273646</name>
</gene>
<dbReference type="AlphaFoldDB" id="A0A9P4MLK8"/>
<evidence type="ECO:0000313" key="1">
    <source>
        <dbReference type="EMBL" id="KAF2157467.1"/>
    </source>
</evidence>
<organism evidence="1 2">
    <name type="scientific">Myriangium duriaei CBS 260.36</name>
    <dbReference type="NCBI Taxonomy" id="1168546"/>
    <lineage>
        <taxon>Eukaryota</taxon>
        <taxon>Fungi</taxon>
        <taxon>Dikarya</taxon>
        <taxon>Ascomycota</taxon>
        <taxon>Pezizomycotina</taxon>
        <taxon>Dothideomycetes</taxon>
        <taxon>Dothideomycetidae</taxon>
        <taxon>Myriangiales</taxon>
        <taxon>Myriangiaceae</taxon>
        <taxon>Myriangium</taxon>
    </lineage>
</organism>
<proteinExistence type="predicted"/>